<gene>
    <name evidence="11" type="primary">rarD</name>
    <name evidence="10" type="ordered locus">Selsp_0199</name>
    <name evidence="11" type="ORF">SELSPUOL_01604</name>
</gene>
<keyword evidence="4" id="KW-1003">Cell membrane</keyword>
<dbReference type="SUPFAM" id="SSF103481">
    <property type="entry name" value="Multidrug resistance efflux transporter EmrE"/>
    <property type="match status" value="2"/>
</dbReference>
<feature type="transmembrane region" description="Helical" evidence="8">
    <location>
        <begin position="241"/>
        <end position="263"/>
    </location>
</feature>
<dbReference type="HOGENOM" id="CLU_054508_1_0_9"/>
<dbReference type="InterPro" id="IPR004626">
    <property type="entry name" value="RarD"/>
</dbReference>
<sequence>MEQKKRGMIAALSTYIIWGFLPLYWNLLTAASAAEILAHRISWSFVFMLLVLAVSKRWQNFCQDCSALRQNRRRALLLFGASILITINWLTYIWAVNNGHVIDTSLGYYSTPLMNVALGVVLFKERLTPSARVSVLLAFCGVLLMTVQIGKLPWVALVLALTFGLYGALKKKLALHPFSSITLETLLVLPVFLPYAIYLAGEPTSQFSLATPREMLLLIGSGAATATPLILFSYGANLLPLNVLGFFQYLSPTIALLLGVFFFHEPFGAAQLSACACIWTALLIFTLSERVR</sequence>
<feature type="transmembrane region" description="Helical" evidence="8">
    <location>
        <begin position="215"/>
        <end position="234"/>
    </location>
</feature>
<feature type="transmembrane region" description="Helical" evidence="8">
    <location>
        <begin position="75"/>
        <end position="94"/>
    </location>
</feature>
<dbReference type="NCBIfam" id="TIGR00688">
    <property type="entry name" value="rarD"/>
    <property type="match status" value="1"/>
</dbReference>
<evidence type="ECO:0000313" key="10">
    <source>
        <dbReference type="EMBL" id="AEB99176.1"/>
    </source>
</evidence>
<dbReference type="EMBL" id="ACKP02000032">
    <property type="protein sequence ID" value="EEX76999.1"/>
    <property type="molecule type" value="Genomic_DNA"/>
</dbReference>
<dbReference type="PANTHER" id="PTHR22911:SF137">
    <property type="entry name" value="SOLUTE CARRIER FAMILY 35 MEMBER G2-RELATED"/>
    <property type="match status" value="1"/>
</dbReference>
<dbReference type="GO" id="GO:0005886">
    <property type="term" value="C:plasma membrane"/>
    <property type="evidence" value="ECO:0007669"/>
    <property type="project" value="UniProtKB-SubCell"/>
</dbReference>
<keyword evidence="3" id="KW-0813">Transport</keyword>
<evidence type="ECO:0000256" key="5">
    <source>
        <dbReference type="ARBA" id="ARBA00022692"/>
    </source>
</evidence>
<evidence type="ECO:0000256" key="7">
    <source>
        <dbReference type="ARBA" id="ARBA00023136"/>
    </source>
</evidence>
<feature type="transmembrane region" description="Helical" evidence="8">
    <location>
        <begin position="152"/>
        <end position="169"/>
    </location>
</feature>
<dbReference type="InterPro" id="IPR000620">
    <property type="entry name" value="EamA_dom"/>
</dbReference>
<dbReference type="AlphaFoldDB" id="C9LVV9"/>
<dbReference type="InterPro" id="IPR037185">
    <property type="entry name" value="EmrE-like"/>
</dbReference>
<reference evidence="11 12" key="1">
    <citation type="submission" date="2009-09" db="EMBL/GenBank/DDBJ databases">
        <authorList>
            <person name="Weinstock G."/>
            <person name="Sodergren E."/>
            <person name="Clifton S."/>
            <person name="Fulton L."/>
            <person name="Fulton B."/>
            <person name="Courtney L."/>
            <person name="Fronick C."/>
            <person name="Harrison M."/>
            <person name="Strong C."/>
            <person name="Farmer C."/>
            <person name="Delahaunty K."/>
            <person name="Markovic C."/>
            <person name="Hall O."/>
            <person name="Minx P."/>
            <person name="Tomlinson C."/>
            <person name="Mitreva M."/>
            <person name="Nelson J."/>
            <person name="Hou S."/>
            <person name="Wollam A."/>
            <person name="Pepin K.H."/>
            <person name="Johnson M."/>
            <person name="Bhonagiri V."/>
            <person name="Nash W.E."/>
            <person name="Warren W."/>
            <person name="Chinwalla A."/>
            <person name="Mardis E.R."/>
            <person name="Wilson R.K."/>
        </authorList>
    </citation>
    <scope>NUCLEOTIDE SEQUENCE [LARGE SCALE GENOMIC DNA]</scope>
    <source>
        <strain evidence="11">ATCC 35185</strain>
        <strain evidence="12">ATCC 35185 / DSM 20758 / VPI D19B-28</strain>
    </source>
</reference>
<evidence type="ECO:0000256" key="4">
    <source>
        <dbReference type="ARBA" id="ARBA00022475"/>
    </source>
</evidence>
<feature type="transmembrane region" description="Helical" evidence="8">
    <location>
        <begin position="37"/>
        <end position="54"/>
    </location>
</feature>
<protein>
    <submittedName>
        <fullName evidence="11">Protein RarD</fullName>
    </submittedName>
    <submittedName>
        <fullName evidence="10">RarD protein, DMT superfamily transporter</fullName>
    </submittedName>
</protein>
<evidence type="ECO:0000313" key="12">
    <source>
        <dbReference type="Proteomes" id="UP000003505"/>
    </source>
</evidence>
<name>C9LVV9_SELS3</name>
<feature type="transmembrane region" description="Helical" evidence="8">
    <location>
        <begin position="106"/>
        <end position="123"/>
    </location>
</feature>
<dbReference type="Proteomes" id="UP000011124">
    <property type="component" value="Chromosome"/>
</dbReference>
<keyword evidence="7 8" id="KW-0472">Membrane</keyword>
<organism evidence="11 12">
    <name type="scientific">Selenomonas sputigena (strain ATCC 35185 / DSM 20758 / CCUG 44933 / VPI D19B-28)</name>
    <dbReference type="NCBI Taxonomy" id="546271"/>
    <lineage>
        <taxon>Bacteria</taxon>
        <taxon>Bacillati</taxon>
        <taxon>Bacillota</taxon>
        <taxon>Negativicutes</taxon>
        <taxon>Selenomonadales</taxon>
        <taxon>Selenomonadaceae</taxon>
        <taxon>Selenomonas</taxon>
    </lineage>
</organism>
<feature type="domain" description="EamA" evidence="9">
    <location>
        <begin position="6"/>
        <end position="146"/>
    </location>
</feature>
<evidence type="ECO:0000313" key="13">
    <source>
        <dbReference type="Proteomes" id="UP000011124"/>
    </source>
</evidence>
<dbReference type="EMBL" id="CP002637">
    <property type="protein sequence ID" value="AEB99176.1"/>
    <property type="molecule type" value="Genomic_DNA"/>
</dbReference>
<keyword evidence="5 8" id="KW-0812">Transmembrane</keyword>
<feature type="transmembrane region" description="Helical" evidence="8">
    <location>
        <begin position="7"/>
        <end position="25"/>
    </location>
</feature>
<evidence type="ECO:0000256" key="8">
    <source>
        <dbReference type="SAM" id="Phobius"/>
    </source>
</evidence>
<feature type="transmembrane region" description="Helical" evidence="8">
    <location>
        <begin position="181"/>
        <end position="200"/>
    </location>
</feature>
<evidence type="ECO:0000256" key="1">
    <source>
        <dbReference type="ARBA" id="ARBA00004651"/>
    </source>
</evidence>
<keyword evidence="6 8" id="KW-1133">Transmembrane helix</keyword>
<dbReference type="eggNOG" id="COG2962">
    <property type="taxonomic scope" value="Bacteria"/>
</dbReference>
<evidence type="ECO:0000256" key="2">
    <source>
        <dbReference type="ARBA" id="ARBA00007362"/>
    </source>
</evidence>
<dbReference type="RefSeq" id="WP_006192902.1">
    <property type="nucleotide sequence ID" value="NC_015437.1"/>
</dbReference>
<evidence type="ECO:0000256" key="3">
    <source>
        <dbReference type="ARBA" id="ARBA00022448"/>
    </source>
</evidence>
<dbReference type="KEGG" id="ssg:Selsp_0199"/>
<comment type="similarity">
    <text evidence="2">Belongs to the EamA transporter family.</text>
</comment>
<evidence type="ECO:0000256" key="6">
    <source>
        <dbReference type="ARBA" id="ARBA00022989"/>
    </source>
</evidence>
<reference evidence="10 13" key="2">
    <citation type="submission" date="2011-04" db="EMBL/GenBank/DDBJ databases">
        <title>The complete genome of Selenomonas sputigena DSM 20758.</title>
        <authorList>
            <consortium name="US DOE Joint Genome Institute (JGI-PGF)"/>
            <person name="Lucas S."/>
            <person name="Copeland A."/>
            <person name="Lapidus A."/>
            <person name="Bruce D."/>
            <person name="Goodwin L."/>
            <person name="Pitluck S."/>
            <person name="Peters L."/>
            <person name="Kyrpides N."/>
            <person name="Mavromatis K."/>
            <person name="Ivanova N."/>
            <person name="Ovchinnikova G."/>
            <person name="Teshima H."/>
            <person name="Detter J.C."/>
            <person name="Tapia R."/>
            <person name="Han C."/>
            <person name="Land M."/>
            <person name="Hauser L."/>
            <person name="Markowitz V."/>
            <person name="Cheng J.-F."/>
            <person name="Hugenholtz P."/>
            <person name="Woyke T."/>
            <person name="Wu D."/>
            <person name="Gronow S."/>
            <person name="Wellnitz S."/>
            <person name="Schneider S."/>
            <person name="Klenk H.-P."/>
            <person name="Eisen J.A."/>
        </authorList>
    </citation>
    <scope>NUCLEOTIDE SEQUENCE [LARGE SCALE GENOMIC DNA]</scope>
    <source>
        <strain evidence="10">ATCC 35185</strain>
        <strain evidence="13">ATCC 35185 / DSM 20758 / VPI D19B-28</strain>
    </source>
</reference>
<dbReference type="Proteomes" id="UP000003505">
    <property type="component" value="Unassembled WGS sequence"/>
</dbReference>
<proteinExistence type="inferred from homology"/>
<feature type="domain" description="EamA" evidence="9">
    <location>
        <begin position="155"/>
        <end position="286"/>
    </location>
</feature>
<dbReference type="PANTHER" id="PTHR22911">
    <property type="entry name" value="ACYL-MALONYL CONDENSING ENZYME-RELATED"/>
    <property type="match status" value="1"/>
</dbReference>
<dbReference type="OrthoDB" id="369870at2"/>
<feature type="transmembrane region" description="Helical" evidence="8">
    <location>
        <begin position="130"/>
        <end position="146"/>
    </location>
</feature>
<comment type="subcellular location">
    <subcellularLocation>
        <location evidence="1">Cell membrane</location>
        <topology evidence="1">Multi-pass membrane protein</topology>
    </subcellularLocation>
</comment>
<accession>C9LVV9</accession>
<dbReference type="Pfam" id="PF00892">
    <property type="entry name" value="EamA"/>
    <property type="match status" value="2"/>
</dbReference>
<feature type="transmembrane region" description="Helical" evidence="8">
    <location>
        <begin position="269"/>
        <end position="287"/>
    </location>
</feature>
<evidence type="ECO:0000313" key="11">
    <source>
        <dbReference type="EMBL" id="EEX76999.1"/>
    </source>
</evidence>
<evidence type="ECO:0000259" key="9">
    <source>
        <dbReference type="Pfam" id="PF00892"/>
    </source>
</evidence>
<keyword evidence="13" id="KW-1185">Reference proteome</keyword>